<evidence type="ECO:0000313" key="2">
    <source>
        <dbReference type="Proteomes" id="UP000277204"/>
    </source>
</evidence>
<reference evidence="1 2" key="1">
    <citation type="submission" date="2018-11" db="EMBL/GenBank/DDBJ databases">
        <authorList>
            <consortium name="Pathogen Informatics"/>
        </authorList>
    </citation>
    <scope>NUCLEOTIDE SEQUENCE [LARGE SCALE GENOMIC DNA]</scope>
    <source>
        <strain evidence="1 2">Zambia</strain>
    </source>
</reference>
<dbReference type="AlphaFoldDB" id="A0A183MZY0"/>
<evidence type="ECO:0000313" key="1">
    <source>
        <dbReference type="EMBL" id="VDP40119.1"/>
    </source>
</evidence>
<sequence>MKLKLKKDSTAGQTALQRFDTAFLRNADKLNPFKIALNNRFLDLQDHLRRKSYYGGQMEMDRRSINFNVLGGAGLQEASS</sequence>
<organism evidence="1 2">
    <name type="scientific">Schistosoma margrebowiei</name>
    <dbReference type="NCBI Taxonomy" id="48269"/>
    <lineage>
        <taxon>Eukaryota</taxon>
        <taxon>Metazoa</taxon>
        <taxon>Spiralia</taxon>
        <taxon>Lophotrochozoa</taxon>
        <taxon>Platyhelminthes</taxon>
        <taxon>Trematoda</taxon>
        <taxon>Digenea</taxon>
        <taxon>Strigeidida</taxon>
        <taxon>Schistosomatoidea</taxon>
        <taxon>Schistosomatidae</taxon>
        <taxon>Schistosoma</taxon>
    </lineage>
</organism>
<dbReference type="EMBL" id="UZAI01018776">
    <property type="protein sequence ID" value="VDP40119.1"/>
    <property type="molecule type" value="Genomic_DNA"/>
</dbReference>
<name>A0A183MZY0_9TREM</name>
<keyword evidence="2" id="KW-1185">Reference proteome</keyword>
<protein>
    <submittedName>
        <fullName evidence="1">Uncharacterized protein</fullName>
    </submittedName>
</protein>
<accession>A0A183MZY0</accession>
<proteinExistence type="predicted"/>
<dbReference type="Proteomes" id="UP000277204">
    <property type="component" value="Unassembled WGS sequence"/>
</dbReference>
<gene>
    <name evidence="1" type="ORF">SMRZ_LOCUS21605</name>
</gene>